<reference evidence="16" key="1">
    <citation type="journal article" date="2014" name="Front. Microbiol.">
        <title>High frequency of phylogenetically diverse reductive dehalogenase-homologous genes in deep subseafloor sedimentary metagenomes.</title>
        <authorList>
            <person name="Kawai M."/>
            <person name="Futagami T."/>
            <person name="Toyoda A."/>
            <person name="Takaki Y."/>
            <person name="Nishi S."/>
            <person name="Hori S."/>
            <person name="Arai W."/>
            <person name="Tsubouchi T."/>
            <person name="Morono Y."/>
            <person name="Uchiyama I."/>
            <person name="Ito T."/>
            <person name="Fujiyama A."/>
            <person name="Inagaki F."/>
            <person name="Takami H."/>
        </authorList>
    </citation>
    <scope>NUCLEOTIDE SEQUENCE</scope>
    <source>
        <strain evidence="16">Expedition CK06-06</strain>
    </source>
</reference>
<comment type="similarity">
    <text evidence="5">Belongs to the STT3 family.</text>
</comment>
<evidence type="ECO:0000256" key="12">
    <source>
        <dbReference type="ARBA" id="ARBA00023136"/>
    </source>
</evidence>
<protein>
    <recommendedName>
        <fullName evidence="15">Oligosaccharyl transferase STT3 N-terminal domain-containing protein</fullName>
    </recommendedName>
</protein>
<evidence type="ECO:0000256" key="1">
    <source>
        <dbReference type="ARBA" id="ARBA00001936"/>
    </source>
</evidence>
<dbReference type="PANTHER" id="PTHR13872">
    <property type="entry name" value="DOLICHYL-DIPHOSPHOOLIGOSACCHARIDE--PROTEIN GLYCOSYLTRANSFERASE SUBUNIT"/>
    <property type="match status" value="1"/>
</dbReference>
<accession>X1NDM4</accession>
<keyword evidence="12 14" id="KW-0472">Membrane</keyword>
<evidence type="ECO:0000256" key="6">
    <source>
        <dbReference type="ARBA" id="ARBA00022676"/>
    </source>
</evidence>
<evidence type="ECO:0000256" key="2">
    <source>
        <dbReference type="ARBA" id="ARBA00001946"/>
    </source>
</evidence>
<gene>
    <name evidence="16" type="ORF">S06H3_09572</name>
</gene>
<evidence type="ECO:0000256" key="4">
    <source>
        <dbReference type="ARBA" id="ARBA00004922"/>
    </source>
</evidence>
<feature type="non-terminal residue" evidence="16">
    <location>
        <position position="1"/>
    </location>
</feature>
<feature type="transmembrane region" description="Helical" evidence="14">
    <location>
        <begin position="12"/>
        <end position="31"/>
    </location>
</feature>
<evidence type="ECO:0000256" key="3">
    <source>
        <dbReference type="ARBA" id="ARBA00004127"/>
    </source>
</evidence>
<keyword evidence="7" id="KW-0808">Transferase</keyword>
<comment type="subcellular location">
    <subcellularLocation>
        <location evidence="3">Endomembrane system</location>
        <topology evidence="3">Multi-pass membrane protein</topology>
    </subcellularLocation>
</comment>
<keyword evidence="9" id="KW-0479">Metal-binding</keyword>
<keyword evidence="13" id="KW-0464">Manganese</keyword>
<evidence type="ECO:0000256" key="8">
    <source>
        <dbReference type="ARBA" id="ARBA00022692"/>
    </source>
</evidence>
<dbReference type="EMBL" id="BARV01004252">
    <property type="protein sequence ID" value="GAI16774.1"/>
    <property type="molecule type" value="Genomic_DNA"/>
</dbReference>
<proteinExistence type="inferred from homology"/>
<dbReference type="AlphaFoldDB" id="X1NDM4"/>
<evidence type="ECO:0000256" key="14">
    <source>
        <dbReference type="SAM" id="Phobius"/>
    </source>
</evidence>
<evidence type="ECO:0000256" key="5">
    <source>
        <dbReference type="ARBA" id="ARBA00010810"/>
    </source>
</evidence>
<evidence type="ECO:0000256" key="10">
    <source>
        <dbReference type="ARBA" id="ARBA00022842"/>
    </source>
</evidence>
<comment type="caution">
    <text evidence="16">The sequence shown here is derived from an EMBL/GenBank/DDBJ whole genome shotgun (WGS) entry which is preliminary data.</text>
</comment>
<evidence type="ECO:0000256" key="11">
    <source>
        <dbReference type="ARBA" id="ARBA00022989"/>
    </source>
</evidence>
<comment type="cofactor">
    <cofactor evidence="1">
        <name>Mn(2+)</name>
        <dbReference type="ChEBI" id="CHEBI:29035"/>
    </cofactor>
</comment>
<dbReference type="Pfam" id="PF02516">
    <property type="entry name" value="STT3"/>
    <property type="match status" value="1"/>
</dbReference>
<keyword evidence="8 14" id="KW-0812">Transmembrane</keyword>
<dbReference type="InterPro" id="IPR048307">
    <property type="entry name" value="STT3_N"/>
</dbReference>
<evidence type="ECO:0000256" key="9">
    <source>
        <dbReference type="ARBA" id="ARBA00022723"/>
    </source>
</evidence>
<comment type="pathway">
    <text evidence="4">Protein modification; protein glycosylation.</text>
</comment>
<comment type="cofactor">
    <cofactor evidence="2">
        <name>Mg(2+)</name>
        <dbReference type="ChEBI" id="CHEBI:18420"/>
    </cofactor>
</comment>
<dbReference type="PANTHER" id="PTHR13872:SF1">
    <property type="entry name" value="DOLICHYL-DIPHOSPHOOLIGOSACCHARIDE--PROTEIN GLYCOSYLTRANSFERASE SUBUNIT STT3B"/>
    <property type="match status" value="1"/>
</dbReference>
<dbReference type="GO" id="GO:0016020">
    <property type="term" value="C:membrane"/>
    <property type="evidence" value="ECO:0007669"/>
    <property type="project" value="InterPro"/>
</dbReference>
<evidence type="ECO:0000256" key="7">
    <source>
        <dbReference type="ARBA" id="ARBA00022679"/>
    </source>
</evidence>
<dbReference type="UniPathway" id="UPA00378"/>
<feature type="domain" description="Oligosaccharyl transferase STT3 N-terminal" evidence="15">
    <location>
        <begin position="8"/>
        <end position="59"/>
    </location>
</feature>
<dbReference type="GO" id="GO:0004576">
    <property type="term" value="F:oligosaccharyl transferase activity"/>
    <property type="evidence" value="ECO:0007669"/>
    <property type="project" value="InterPro"/>
</dbReference>
<dbReference type="GO" id="GO:0012505">
    <property type="term" value="C:endomembrane system"/>
    <property type="evidence" value="ECO:0007669"/>
    <property type="project" value="UniProtKB-SubCell"/>
</dbReference>
<dbReference type="GO" id="GO:0046872">
    <property type="term" value="F:metal ion binding"/>
    <property type="evidence" value="ECO:0007669"/>
    <property type="project" value="UniProtKB-KW"/>
</dbReference>
<dbReference type="InterPro" id="IPR003674">
    <property type="entry name" value="Oligo_trans_STT3"/>
</dbReference>
<evidence type="ECO:0000313" key="16">
    <source>
        <dbReference type="EMBL" id="GAI16774.1"/>
    </source>
</evidence>
<evidence type="ECO:0000256" key="13">
    <source>
        <dbReference type="ARBA" id="ARBA00023211"/>
    </source>
</evidence>
<keyword evidence="10" id="KW-0460">Magnesium</keyword>
<sequence length="81" mass="8676">GSPSPHTIDAVGAYVPAILGTLTIIPVYFIGKELFNRWVGILAAALVAILPGEFLNRSLVYGEGGIKRFLADLSLSYSPTW</sequence>
<keyword evidence="11 14" id="KW-1133">Transmembrane helix</keyword>
<feature type="transmembrane region" description="Helical" evidence="14">
    <location>
        <begin position="38"/>
        <end position="55"/>
    </location>
</feature>
<organism evidence="16">
    <name type="scientific">marine sediment metagenome</name>
    <dbReference type="NCBI Taxonomy" id="412755"/>
    <lineage>
        <taxon>unclassified sequences</taxon>
        <taxon>metagenomes</taxon>
        <taxon>ecological metagenomes</taxon>
    </lineage>
</organism>
<keyword evidence="6" id="KW-0328">Glycosyltransferase</keyword>
<evidence type="ECO:0000259" key="15">
    <source>
        <dbReference type="Pfam" id="PF02516"/>
    </source>
</evidence>
<name>X1NDM4_9ZZZZ</name>